<keyword evidence="2" id="KW-1133">Transmembrane helix</keyword>
<dbReference type="Pfam" id="PF09913">
    <property type="entry name" value="DUF2142"/>
    <property type="match status" value="1"/>
</dbReference>
<feature type="region of interest" description="Disordered" evidence="1">
    <location>
        <begin position="499"/>
        <end position="521"/>
    </location>
</feature>
<gene>
    <name evidence="3" type="ORF">C7S10_10920</name>
</gene>
<feature type="transmembrane region" description="Helical" evidence="2">
    <location>
        <begin position="195"/>
        <end position="213"/>
    </location>
</feature>
<evidence type="ECO:0008006" key="5">
    <source>
        <dbReference type="Google" id="ProtNLM"/>
    </source>
</evidence>
<feature type="transmembrane region" description="Helical" evidence="2">
    <location>
        <begin position="423"/>
        <end position="443"/>
    </location>
</feature>
<feature type="transmembrane region" description="Helical" evidence="2">
    <location>
        <begin position="146"/>
        <end position="163"/>
    </location>
</feature>
<feature type="compositionally biased region" description="Basic and acidic residues" evidence="1">
    <location>
        <begin position="499"/>
        <end position="514"/>
    </location>
</feature>
<protein>
    <recommendedName>
        <fullName evidence="5">DUF2142 domain-containing protein</fullName>
    </recommendedName>
</protein>
<feature type="transmembrane region" description="Helical" evidence="2">
    <location>
        <begin position="339"/>
        <end position="357"/>
    </location>
</feature>
<accession>A0A2R7YWY2</accession>
<dbReference type="InterPro" id="IPR018674">
    <property type="entry name" value="DUF2142_membrane"/>
</dbReference>
<name>A0A2R7YWY2_9ACTN</name>
<feature type="transmembrane region" description="Helical" evidence="2">
    <location>
        <begin position="12"/>
        <end position="33"/>
    </location>
</feature>
<feature type="transmembrane region" description="Helical" evidence="2">
    <location>
        <begin position="222"/>
        <end position="240"/>
    </location>
</feature>
<keyword evidence="4" id="KW-1185">Reference proteome</keyword>
<feature type="transmembrane region" description="Helical" evidence="2">
    <location>
        <begin position="246"/>
        <end position="262"/>
    </location>
</feature>
<evidence type="ECO:0000256" key="2">
    <source>
        <dbReference type="SAM" id="Phobius"/>
    </source>
</evidence>
<organism evidence="3 4">
    <name type="scientific">Nocardioides currus</name>
    <dbReference type="NCBI Taxonomy" id="2133958"/>
    <lineage>
        <taxon>Bacteria</taxon>
        <taxon>Bacillati</taxon>
        <taxon>Actinomycetota</taxon>
        <taxon>Actinomycetes</taxon>
        <taxon>Propionibacteriales</taxon>
        <taxon>Nocardioidaceae</taxon>
        <taxon>Nocardioides</taxon>
    </lineage>
</organism>
<feature type="transmembrane region" description="Helical" evidence="2">
    <location>
        <begin position="170"/>
        <end position="189"/>
    </location>
</feature>
<feature type="transmembrane region" description="Helical" evidence="2">
    <location>
        <begin position="395"/>
        <end position="411"/>
    </location>
</feature>
<evidence type="ECO:0000313" key="4">
    <source>
        <dbReference type="Proteomes" id="UP000244867"/>
    </source>
</evidence>
<keyword evidence="2" id="KW-0812">Transmembrane</keyword>
<sequence length="521" mass="55323">MGPDREVDLRGFVRHALVFWLWSALFMTMWSLATPLWSAPDSVAHELRAYGAAHGNLTPDPPEGDQVLGTTGVDEVPEGLLSSAGSAGCYAFQPLVSAECLAPVGDSEKLLPYPNPAGRYIPSYYVVTGLPTLVVPLDLAVPSERGMAVLISSMFLGLALAAARTMRRPALAMTGVLVGCSPMVLYLGGVVNPNSLEITAMAAVGACSLAALLRPQALLSTLLLRISLVSAAALCIARMISPVWLAIWLGVLLVAFGGPLVKRLLERRMLAFTALPVVASAINCAWTFSSAGSLEGTSTAAPVSMWDAWSLSAARIDSGLNEVVGIFGWLDTVLSPREYTFYITGAIFIVGMLATVVDRRRLAALATLVAAAYFVPIAIQAAQWGSVGPVWQGRYTIPLLLLVPVLAGMVASERSDQSFANRVAFICVPITGLLAYVHVRAYFAQLRRNVSGVSGSAFDGGWEPPLTAEVQFALYTVLVVVTWLALSRMLLRAGVVSDEGRDEPRPAAGRRSEDAGLPEPV</sequence>
<feature type="transmembrane region" description="Helical" evidence="2">
    <location>
        <begin position="364"/>
        <end position="383"/>
    </location>
</feature>
<dbReference type="Proteomes" id="UP000244867">
    <property type="component" value="Unassembled WGS sequence"/>
</dbReference>
<proteinExistence type="predicted"/>
<dbReference type="AlphaFoldDB" id="A0A2R7YWY2"/>
<comment type="caution">
    <text evidence="3">The sequence shown here is derived from an EMBL/GenBank/DDBJ whole genome shotgun (WGS) entry which is preliminary data.</text>
</comment>
<feature type="transmembrane region" description="Helical" evidence="2">
    <location>
        <begin position="269"/>
        <end position="288"/>
    </location>
</feature>
<evidence type="ECO:0000313" key="3">
    <source>
        <dbReference type="EMBL" id="PUA80907.1"/>
    </source>
</evidence>
<feature type="transmembrane region" description="Helical" evidence="2">
    <location>
        <begin position="472"/>
        <end position="491"/>
    </location>
</feature>
<dbReference type="EMBL" id="PYXZ01000004">
    <property type="protein sequence ID" value="PUA80907.1"/>
    <property type="molecule type" value="Genomic_DNA"/>
</dbReference>
<reference evidence="3 4" key="1">
    <citation type="submission" date="2018-03" db="EMBL/GenBank/DDBJ databases">
        <authorList>
            <person name="Keele B.F."/>
        </authorList>
    </citation>
    <scope>NUCLEOTIDE SEQUENCE [LARGE SCALE GENOMIC DNA]</scope>
    <source>
        <strain evidence="3 4">IB-3</strain>
    </source>
</reference>
<keyword evidence="2" id="KW-0472">Membrane</keyword>
<evidence type="ECO:0000256" key="1">
    <source>
        <dbReference type="SAM" id="MobiDB-lite"/>
    </source>
</evidence>